<feature type="compositionally biased region" description="Polar residues" evidence="2">
    <location>
        <begin position="1722"/>
        <end position="1745"/>
    </location>
</feature>
<feature type="domain" description="Dystroglycan-type cadherin-like" evidence="5">
    <location>
        <begin position="3183"/>
        <end position="3272"/>
    </location>
</feature>
<dbReference type="Pfam" id="PF17963">
    <property type="entry name" value="Big_9"/>
    <property type="match status" value="17"/>
</dbReference>
<dbReference type="InterPro" id="IPR040853">
    <property type="entry name" value="RapA2_cadherin-like"/>
</dbReference>
<dbReference type="Gene3D" id="2.60.40.3440">
    <property type="match status" value="11"/>
</dbReference>
<dbReference type="GO" id="GO:0005509">
    <property type="term" value="F:calcium ion binding"/>
    <property type="evidence" value="ECO:0007669"/>
    <property type="project" value="InterPro"/>
</dbReference>
<keyword evidence="1 3" id="KW-0732">Signal</keyword>
<dbReference type="InterPro" id="IPR002126">
    <property type="entry name" value="Cadherin-like_dom"/>
</dbReference>
<dbReference type="GO" id="GO:0016020">
    <property type="term" value="C:membrane"/>
    <property type="evidence" value="ECO:0007669"/>
    <property type="project" value="InterPro"/>
</dbReference>
<dbReference type="Pfam" id="PF13205">
    <property type="entry name" value="Big_5"/>
    <property type="match status" value="1"/>
</dbReference>
<feature type="chain" id="PRO_5031374337" evidence="3">
    <location>
        <begin position="28"/>
        <end position="5303"/>
    </location>
</feature>
<evidence type="ECO:0000256" key="1">
    <source>
        <dbReference type="ARBA" id="ARBA00022729"/>
    </source>
</evidence>
<evidence type="ECO:0000313" key="6">
    <source>
        <dbReference type="EMBL" id="NMM40909.1"/>
    </source>
</evidence>
<dbReference type="GO" id="GO:0007156">
    <property type="term" value="P:homophilic cell adhesion via plasma membrane adhesion molecules"/>
    <property type="evidence" value="ECO:0007669"/>
    <property type="project" value="InterPro"/>
</dbReference>
<feature type="domain" description="Cadherin" evidence="4">
    <location>
        <begin position="3200"/>
        <end position="3273"/>
    </location>
</feature>
<dbReference type="InterPro" id="IPR013783">
    <property type="entry name" value="Ig-like_fold"/>
</dbReference>
<evidence type="ECO:0000259" key="4">
    <source>
        <dbReference type="SMART" id="SM00112"/>
    </source>
</evidence>
<keyword evidence="7" id="KW-1185">Reference proteome</keyword>
<feature type="domain" description="Cadherin" evidence="4">
    <location>
        <begin position="4058"/>
        <end position="4131"/>
    </location>
</feature>
<dbReference type="SUPFAM" id="SSF49313">
    <property type="entry name" value="Cadherin-like"/>
    <property type="match status" value="6"/>
</dbReference>
<gene>
    <name evidence="6" type="ORF">HHO47_08775</name>
</gene>
<dbReference type="InterPro" id="IPR032812">
    <property type="entry name" value="SbsA_Ig"/>
</dbReference>
<dbReference type="InterPro" id="IPR038081">
    <property type="entry name" value="CalX-like_sf"/>
</dbReference>
<dbReference type="Pfam" id="PF05345">
    <property type="entry name" value="He_PIG"/>
    <property type="match status" value="4"/>
</dbReference>
<evidence type="ECO:0000256" key="2">
    <source>
        <dbReference type="SAM" id="MobiDB-lite"/>
    </source>
</evidence>
<dbReference type="InterPro" id="IPR053784">
    <property type="entry name" value="Choice_anch_U_dom"/>
</dbReference>
<feature type="domain" description="Cadherin" evidence="4">
    <location>
        <begin position="2341"/>
        <end position="2415"/>
    </location>
</feature>
<evidence type="ECO:0000259" key="5">
    <source>
        <dbReference type="SMART" id="SM00736"/>
    </source>
</evidence>
<feature type="domain" description="Cadherin" evidence="4">
    <location>
        <begin position="3292"/>
        <end position="3365"/>
    </location>
</feature>
<dbReference type="InterPro" id="IPR006644">
    <property type="entry name" value="Cadg"/>
</dbReference>
<dbReference type="RefSeq" id="WP_169019953.1">
    <property type="nucleotide sequence ID" value="NZ_JABBMT010000010.1"/>
</dbReference>
<feature type="domain" description="Dystroglycan-type cadherin-like" evidence="5">
    <location>
        <begin position="3079"/>
        <end position="3180"/>
    </location>
</feature>
<dbReference type="SUPFAM" id="SSF141072">
    <property type="entry name" value="CalX-like"/>
    <property type="match status" value="1"/>
</dbReference>
<feature type="region of interest" description="Disordered" evidence="2">
    <location>
        <begin position="1818"/>
        <end position="1848"/>
    </location>
</feature>
<dbReference type="PANTHER" id="PTHR34720:SF9">
    <property type="entry name" value="BLR4714 PROTEIN"/>
    <property type="match status" value="1"/>
</dbReference>
<dbReference type="NCBIfam" id="NF041766">
    <property type="entry name" value="choice_anch_U"/>
    <property type="match status" value="1"/>
</dbReference>
<accession>A0A7Y0DSP6</accession>
<dbReference type="FunFam" id="2.60.40.10:FF:002543">
    <property type="match status" value="4"/>
</dbReference>
<dbReference type="Pfam" id="PF19077">
    <property type="entry name" value="Big_13"/>
    <property type="match status" value="2"/>
</dbReference>
<proteinExistence type="predicted"/>
<dbReference type="InterPro" id="IPR011250">
    <property type="entry name" value="OMP/PagP_B-barrel"/>
</dbReference>
<feature type="signal peptide" evidence="3">
    <location>
        <begin position="1"/>
        <end position="27"/>
    </location>
</feature>
<dbReference type="SMART" id="SM00736">
    <property type="entry name" value="CADG"/>
    <property type="match status" value="6"/>
</dbReference>
<evidence type="ECO:0000256" key="3">
    <source>
        <dbReference type="SAM" id="SignalP"/>
    </source>
</evidence>
<protein>
    <submittedName>
        <fullName evidence="6">Tandem-95 repeat protein</fullName>
    </submittedName>
</protein>
<feature type="region of interest" description="Disordered" evidence="2">
    <location>
        <begin position="1704"/>
        <end position="1745"/>
    </location>
</feature>
<dbReference type="Pfam" id="PF17803">
    <property type="entry name" value="Cadherin_4"/>
    <property type="match status" value="2"/>
</dbReference>
<dbReference type="NCBIfam" id="TIGR01965">
    <property type="entry name" value="VCBS_repeat"/>
    <property type="match status" value="2"/>
</dbReference>
<reference evidence="6" key="1">
    <citation type="submission" date="2020-04" db="EMBL/GenBank/DDBJ databases">
        <title>Genome Sequencing for Pseudoaltermonas arctica.</title>
        <authorList>
            <person name="Elkins N.S."/>
        </authorList>
    </citation>
    <scope>NUCLEOTIDE SEQUENCE [LARGE SCALE GENOMIC DNA]</scope>
    <source>
        <strain evidence="6">NEC-BIFX-2020_0012</strain>
    </source>
</reference>
<dbReference type="Proteomes" id="UP000570493">
    <property type="component" value="Unassembled WGS sequence"/>
</dbReference>
<comment type="caution">
    <text evidence="6">The sequence shown here is derived from an EMBL/GenBank/DDBJ whole genome shotgun (WGS) entry which is preliminary data.</text>
</comment>
<dbReference type="PANTHER" id="PTHR34720">
    <property type="entry name" value="MICROCYSTIN DEPENDENT PROTEIN"/>
    <property type="match status" value="1"/>
</dbReference>
<evidence type="ECO:0000313" key="7">
    <source>
        <dbReference type="Proteomes" id="UP000570493"/>
    </source>
</evidence>
<feature type="domain" description="Dystroglycan-type cadherin-like" evidence="5">
    <location>
        <begin position="2321"/>
        <end position="2414"/>
    </location>
</feature>
<feature type="compositionally biased region" description="Low complexity" evidence="2">
    <location>
        <begin position="1831"/>
        <end position="1848"/>
    </location>
</feature>
<dbReference type="InterPro" id="IPR015919">
    <property type="entry name" value="Cadherin-like_sf"/>
</dbReference>
<dbReference type="InterPro" id="IPR011049">
    <property type="entry name" value="Serralysin-like_metalloprot_C"/>
</dbReference>
<dbReference type="Gene3D" id="2.60.40.10">
    <property type="entry name" value="Immunoglobulins"/>
    <property type="match status" value="11"/>
</dbReference>
<dbReference type="SUPFAM" id="SSF51120">
    <property type="entry name" value="beta-Roll"/>
    <property type="match status" value="1"/>
</dbReference>
<dbReference type="NCBIfam" id="NF033510">
    <property type="entry name" value="Ca_tandemer"/>
    <property type="match status" value="4"/>
</dbReference>
<name>A0A7Y0DSP6_9GAMM</name>
<dbReference type="EMBL" id="JABBMT010000010">
    <property type="protein sequence ID" value="NMM40909.1"/>
    <property type="molecule type" value="Genomic_DNA"/>
</dbReference>
<dbReference type="NCBIfam" id="NF012211">
    <property type="entry name" value="tand_rpt_95"/>
    <property type="match status" value="17"/>
</dbReference>
<feature type="domain" description="Dystroglycan-type cadherin-like" evidence="5">
    <location>
        <begin position="3273"/>
        <end position="3364"/>
    </location>
</feature>
<dbReference type="Gene3D" id="2.60.40.2810">
    <property type="match status" value="2"/>
</dbReference>
<feature type="domain" description="Dystroglycan-type cadherin-like" evidence="5">
    <location>
        <begin position="4038"/>
        <end position="4130"/>
    </location>
</feature>
<dbReference type="SMART" id="SM00112">
    <property type="entry name" value="CA"/>
    <property type="match status" value="4"/>
</dbReference>
<dbReference type="InterPro" id="IPR044016">
    <property type="entry name" value="Big_13"/>
</dbReference>
<feature type="domain" description="Dystroglycan-type cadherin-like" evidence="5">
    <location>
        <begin position="4131"/>
        <end position="4222"/>
    </location>
</feature>
<organism evidence="6 7">
    <name type="scientific">Pseudoalteromonas arctica</name>
    <dbReference type="NCBI Taxonomy" id="394751"/>
    <lineage>
        <taxon>Bacteria</taxon>
        <taxon>Pseudomonadati</taxon>
        <taxon>Pseudomonadota</taxon>
        <taxon>Gammaproteobacteria</taxon>
        <taxon>Alteromonadales</taxon>
        <taxon>Pseudoalteromonadaceae</taxon>
        <taxon>Pseudoalteromonas</taxon>
    </lineage>
</organism>
<sequence>MQLNKITQSLHLLGVSVALAVSANSWAQSTIDYTSVNTGGAVDNHTATVGLSTSTDFTIDWGTGLQGSNEYTDEKVMASNAAMLPYSTVDGIAFNNSTGGLQLTATNFFAIKSMNLGRRIDGNDLNNNSFTVTGYRGGVAVASDELTWSTFGAGEAEVFTQGAGTWESNDVDWSNLDKIVVSWATVSNGSGGVDGSADFQEIAVLNMVVDDPTISDSTAPTLAEITAVTTPTSDNTPNYVFSTDEAGTLSMGGSCGTSTSTTISGTGNQTITLTQTDNSTALADGTYANCTITVTDAASNASSALNITSFTVDTTAPMVAEVTAVTTPTNSTTPSYTFSSTETGTFSVGGSCGTSTSTAINSTGNQVITLTNTDNSSALAAGTYSDCTITVTDAAGNSNTPITITSFTIDTTAPTFDGASSTPNDNDSNVTASNNIAIDFSKNIALGSGNITIRNVTDSSDFEVFNIASESDGTTTTPGAGRVGITNDKIYLNPTSNLIGNRSYAIRVDATAVDDSAGNSFAGISDDTTFNFSTANTAPVVDLDSSSGSDNSSASFSEAGGGVNIASNAVVTEADGDTITTITVALTNDQDGGSEGLSVSAAAQNALGGISGASDITLQDTISITGASATVAQVTTFLQAITYSNTSATPNTTARTVSVVINDGTVNSVSRTATISVANITSASSAAAGFSTLNGINLSPAITFSNDNETLTISNALHIAGSTADGGGGTDTINVIDGADLTGFASLTGFETLTPYNNGSLTLSETQHESFTTINGNGINQFTIASANGDQTLTGDADIETYVLGAAMTFTLGNAAQNVTSSSADDTVNINAFAVTGALNGAAGTDILQAGAGADLSGATLSAFESLTLASGASVTMTEAQHDNFSTFTAPGSETITISSATDGLVGNSTIETYVLAAANTFTLGAVGQNFTGSTGDDSLNVGSFAATGVLAGNTGTDTLSIGSSGSISDATISGFENLAVASGGSASIAASQLALFSGTVSGSGTETLTILGDGNFATVSAIENYTIADDSSNARTIAISNAGHSVTASSATDAITFDIGTLAYTGTITGENSVADTLLMSNGANISSATISNVANLTLASGASVSMTASQHGNFTSTITAPGSETITITGDGDFTTLTGIESYDVADDSTNTRTITVSTGTTNVTAGSSTDAITFAIGGSAYTGTLIGENSVADQVQVTDGADISGGGFLNIGTLSLGSGATVAIDAANLGNFSTAITGSAGTETLKLMDGGVFDFTSTSVSAVEEVAIGTDNNATITLTDNFNANGQAVSVSNASGGAITAALSINASAFASDILTITASNFNGDDTLVGGSGADTIRPGGGTDSMTGNAGNDNFVGSVAQLSGDTITDLAVGDSLTITGVTGLSSANVRFNGTSTLEVDTDATDFNISELTLALSNSPAANLAFSVADSGSDTVITFVEPNSAPVFSSLNGGTTFTENGSAIVIDSDVTIADTELDALNGAIGNYNNASLTISRNGGASTQDVFANNNLLGVLIEGNTFTYNSTTVGTVTTNSAGTLVLTFNANATSAIVDSVLQSITYQNSSESPSSTVTLDYVFNDGVANSTGTNQAVVNITGLNDAPTDMSLSTTTVNQSSTGPGANIGGLSTTDVDTSDSHSYGLVSTGASVTGTCSADTNNGSFQVNGSILQTQAALSAGSYIVCLQTNDNTTTFQKSFTITVTDDVAPNAPSTPDLDAASDSGPSSTDNITSDTSPTLSGTAESGSTVRLYSDQVGAGATVIGSGVATDGNWQITTDTLSAGLDHAISAKATDSSNNVSSSSGALTVTIDTAAPIAPSMPDLSAASDSGASNTDNITNDTTPTFTGTGTTDDTITLISSIDGSIGSTVASGGVWSITVGSAMTSGSHAIMARATDSAGNITNGTSTTITIDTNVSAPSITTPIEVDGRINAVEDAHVLIQGSGADSGAVVNVTISDGANSLSRSVTAGGSGAWTISGSEFDVSSFNNGTLTVSATQSDTAGNTSSAASASVILDNAAPSAVTITTPIEGDGRVNAAEYADVLITGSGAEANASVSVTISDGANNQSRTVTADGSGAWTISGNEFDVSSFNNGTLTVSATQSDAAGNTSSAANSSVILDTVAPSAVTITTPIEGDDIVNANEDDSVLISGSGAEASATVSIDVAGVSRTITANSSGNWSLSGSELDISALNNGILTVSATQTDRAGNTSPAATTSITLDNIAPTGHAASIDQSVINASNESAMSVSLSGLEGTGTLSYQVSDGSNSVSGTATISAATLQITGINVTSLAEGTLTFSAIATDTAGNASSAVTATVTKQYNVAPVLSGTPSTTTAEDAAYSFTPTLTDSDTGDTHTFTIINKPSWASFNTSTGELSGTPDNSDVGSYANITLGVSDGTASASLAPFTLEVTNTNDAPVGQNFSFNLDEGATLTVTQGNGLLSNASDDDTGNTLTAVGVSQPQFGSLTLSGDGSFSYQHDGSENHSDSFTFQVRDSDGALSAVQTVTLTIAAVADAPVAVNDNATTDEDTAVNFSLVANDTDAEGDLVAASAAIVLPASKGTVSITNGIATYTPNANETGTDTFTYTVKDAALNTSAAATVTVTITPVNDIPEVQNVNLSIDEDTASAATDVRSLARDVEDATPTGDITIVRSPTSGQVVLDQAAGSFVYTPDSNVTGQDSFTYTVTDSEGGVSLPATVTVNIGAINDRPVVADDAITTDEDTAVSLAILANDSDVEDSGFNAANVSLENKGTGAGMYNFADVSVNLDGSLAITPKQDVNGEFSFTYTLSDSEGLSSMPATVTLTINAVNDAPVAMDNTAQLQEEGSFEVNVLGNDSDVDTGDSLDASSVTVVSAPSNGQTQVTATGAIIYTANANYFGNDSFTYTVKDNNGATSNEASVTMTVTPVNDAPIGQAQTLALDEDASVLITLLATDIENDSLTYRIESDVSQGTLVQQSADSWLYTPTANFNGSDSFSFIANDGELDSAPVSVNLTVNAINDAPVAINDTVSVSEDSAITINLAGSDIEGDTLSYQISSQPQNGSVTLTGSQAVYQGDSHFFGTDSFSFIVNDGTVDSAPADINVNVTSVNDVPVISGAPTLSVSEKTAYSFTPTAVDTEGDSLTFSITNKPSWLNFDSTSGTLSGTATNADVGVHNNIVISVSDGMDTVSLPAFNLTVINVNDAPTIGGVPALNVDQGALYSFTPIANDIDGDSLTFSISNKPSWANFDSNTGQLSGTPSNDDVGVNNNIIIAASDGALTTALSSFNLTVKNVNDAPTISGTPSTTISEDSPYQFIPSVSDIDDDSLSFSISNKPSWASFNISTGELSGTPDNSDVGSYANITLGVSDGTASASLAPFTLEVTNTNDAPVGQNFSFNLDEGATLTVTQGNGLLSNASDDDTGNTLTAVGVSQPQFGSLTLSGDGSFSYQHDGSENHSDSFTFQVRDSDGALSAVQTVTLTIAAVADAPVAVNDNATTDEDTAVNFSLVANDTDAEGDLVAASAAIVLPASKGTVSITNGIATYTPNANETGTDTFTYTVKDAALNTSAAATVTVTITPVNDIPEVQNVNLSIDEDTASAATDVRSLARDVEDATPTGDITIVRSPTSGQVVLDQAAGSFVYTPDSNVTGQDSFTYTVTDSEGGVSLPATVTVNIGAINDRPVVADDAITTDEDTAVSLAILANDSDVEDSGFNAANVSLENKGTGAGMYNFADVSVNLDGSLAITPKQDVNGEFSFTYTLSDSEGLSSMPATVTLTINAVNDAPVAMDNTAQLQEEGSFEVNVLGNDSDVDTGDSLDASSVTVVSAPSNGQTQVTATGAIIYTANANYFGNDSFTYTVKDNNGATSNEASVTMTVTPVNDAPLGLPQSLILAEDNSVLITLAGSDIENDALSYRLDEGALHGSLVQQSNDSWLYTPNANYNGSDGFSFVVNDGLLDSTTTPVSLVITAVNDAPIVGLQTGVTDEDTPVVMNLIGSDVDGDTLTYTIVSQPTYGTATLLGDQVTYQGNANYFGEDQFSYIASDGLLDSTPSTVSVTIHSVNDLPVISGIPSLAVNENDLYSFVPTATDNDDDNLSFSIENKPSWLNFDTTTGELSGRPSNADVGSYAGITVRVTDGVASQSLTPFTLIVVNVNDAPTISGSPATSIAQDTGYSFTPIVSDIDNTSLSFTIANKPSWATFDSTSGTLSGVPTRDDVGLYSHILISVSDGQLSSTLNPFSIDVTYVNAPPVANDMVMRVKEDNNLSVSAQVSDSDNDNLVIEVVTQPQFGSLTVQGTVFSYQPQADYYGSDTFSYLVTDGKVKSTIATALITVESVNDQPVAEEDTFDLARTESGRYILDVLANDTDVDGDVITIIGARASVGTISVVDQQLVYQLNANTQDTIKVEYIIADPAQAQSTGFAYINFIDSQTDAPTITPPADMSVDATGLFTRVKLGTAVAFDSDQNRLPVATFNQSMLFTPGVHQVYWQATDSSGTTTMASQQVMVHPQISLGKNKVIAEDQSYITRVYLNGPAASYPITVPYSVSGTATSDDHDLISGEVVIEQGLVGEISFRVFADSQIEADETIVITLDDSLNTGAQASNVVTISENNIAPSLVTITEQNNQSRPFVLASDDLVTITALATDNNPEDSISYSWQAADERIVDLGDAPDTLVFSTAELDIGIYEIAVTATDDAVDSLSTTVTSYVEVVAQLPKLTTADTDNDLIPDNIEGLQDKDRDGIPDYLDNINECNVLPEQVNELAQFLVEGDAGACLRKAFSSIQNSSGAAQLFESELPEDVGMDNSSGYFGFIVTDMEQKGDNYHIVLPQRMPIPAGAIYRKLINNEWIDFNTSNGDKLYSALGERGYCPSPNSQLWQEGLKEGDWCVQLRITDGGFNDDDGLANGQIVDPGGVSIMSSNNSAPVTQSDQVTIALGNSIVMDVLSNDSDADNDVLTLTSASVDLGEVAIVNNQLSYQPVLDFIGTATINYSVSDGKGGTALGTANVSVVVNSAPTTIADIASTNDRTQIVIDVLANDSDVDGDALSLISAQATQGTVTINNDDTLNYQPKAGFEGVDLIEYTVADSKGAEAQGEVKVTVKAYTTTTVKNSSSGSLGSTMVLLMIGLVFIRRQSKLTPWALLATATVVSQPVLAGEWSMDGTLGYAAVAGSTTAHQSVELANTEFDDSDISWSIGAIYSLATNWQFGVRYINLGEGSMTFVGDTLDPSNAQLDISQTVPVLSQGPAIQTAYVFPLLGQVKSKVFVGAFHYHYSIDSRSSTGQKITYNDTNTRPYFGGQLAYPVLENTDVSINYSHYKLRENDVNEWALGFQYQF</sequence>
<dbReference type="InterPro" id="IPR010221">
    <property type="entry name" value="VCBS_dom"/>
</dbReference>
<dbReference type="SUPFAM" id="SSF56925">
    <property type="entry name" value="OMPA-like"/>
    <property type="match status" value="1"/>
</dbReference>